<dbReference type="Proteomes" id="UP000790347">
    <property type="component" value="Unassembled WGS sequence"/>
</dbReference>
<organism evidence="1 2">
    <name type="scientific">Dermatophagoides farinae</name>
    <name type="common">American house dust mite</name>
    <dbReference type="NCBI Taxonomy" id="6954"/>
    <lineage>
        <taxon>Eukaryota</taxon>
        <taxon>Metazoa</taxon>
        <taxon>Ecdysozoa</taxon>
        <taxon>Arthropoda</taxon>
        <taxon>Chelicerata</taxon>
        <taxon>Arachnida</taxon>
        <taxon>Acari</taxon>
        <taxon>Acariformes</taxon>
        <taxon>Sarcoptiformes</taxon>
        <taxon>Astigmata</taxon>
        <taxon>Psoroptidia</taxon>
        <taxon>Analgoidea</taxon>
        <taxon>Pyroglyphidae</taxon>
        <taxon>Dermatophagoidinae</taxon>
        <taxon>Dermatophagoides</taxon>
    </lineage>
</organism>
<dbReference type="AlphaFoldDB" id="A0A922HQ67"/>
<name>A0A922HQ67_DERFA</name>
<reference evidence="1" key="1">
    <citation type="submission" date="2013-05" db="EMBL/GenBank/DDBJ databases">
        <authorList>
            <person name="Yim A.K.Y."/>
            <person name="Chan T.F."/>
            <person name="Ji K.M."/>
            <person name="Liu X.Y."/>
            <person name="Zhou J.W."/>
            <person name="Li R.Q."/>
            <person name="Yang K.Y."/>
            <person name="Li J."/>
            <person name="Li M."/>
            <person name="Law P.T.W."/>
            <person name="Wu Y.L."/>
            <person name="Cai Z.L."/>
            <person name="Qin H."/>
            <person name="Bao Y."/>
            <person name="Leung R.K.K."/>
            <person name="Ng P.K.S."/>
            <person name="Zou J."/>
            <person name="Zhong X.J."/>
            <person name="Ran P.X."/>
            <person name="Zhong N.S."/>
            <person name="Liu Z.G."/>
            <person name="Tsui S.K.W."/>
        </authorList>
    </citation>
    <scope>NUCLEOTIDE SEQUENCE</scope>
    <source>
        <strain evidence="1">Derf</strain>
        <tissue evidence="1">Whole organism</tissue>
    </source>
</reference>
<dbReference type="EMBL" id="ASGP02000008">
    <property type="protein sequence ID" value="KAH9494210.1"/>
    <property type="molecule type" value="Genomic_DNA"/>
</dbReference>
<keyword evidence="2" id="KW-1185">Reference proteome</keyword>
<evidence type="ECO:0000313" key="2">
    <source>
        <dbReference type="Proteomes" id="UP000790347"/>
    </source>
</evidence>
<comment type="caution">
    <text evidence="1">The sequence shown here is derived from an EMBL/GenBank/DDBJ whole genome shotgun (WGS) entry which is preliminary data.</text>
</comment>
<protein>
    <submittedName>
        <fullName evidence="1">Uncharacterized protein</fullName>
    </submittedName>
</protein>
<sequence>MDVIIQNVFINFNAGHHHHHNSMNSESKKKTSVSMKLQFDLISLNDFDPISYFDCHLCTVLFCFC</sequence>
<proteinExistence type="predicted"/>
<accession>A0A922HQ67</accession>
<reference evidence="1" key="2">
    <citation type="journal article" date="2022" name="Res Sq">
        <title>Comparative Genomics Reveals Insights into the Divergent Evolution of Astigmatic Mites and Household Pest Adaptations.</title>
        <authorList>
            <person name="Xiong Q."/>
            <person name="Wan A.T.-Y."/>
            <person name="Liu X.-Y."/>
            <person name="Fung C.S.-H."/>
            <person name="Xiao X."/>
            <person name="Malainual N."/>
            <person name="Hou J."/>
            <person name="Wang L."/>
            <person name="Wang M."/>
            <person name="Yang K."/>
            <person name="Cui Y."/>
            <person name="Leung E."/>
            <person name="Nong W."/>
            <person name="Shin S.-K."/>
            <person name="Au S."/>
            <person name="Jeong K.Y."/>
            <person name="Chew F.T."/>
            <person name="Hui J."/>
            <person name="Leung T.F."/>
            <person name="Tungtrongchitr A."/>
            <person name="Zhong N."/>
            <person name="Liu Z."/>
            <person name="Tsui S."/>
        </authorList>
    </citation>
    <scope>NUCLEOTIDE SEQUENCE</scope>
    <source>
        <strain evidence="1">Derf</strain>
        <tissue evidence="1">Whole organism</tissue>
    </source>
</reference>
<evidence type="ECO:0000313" key="1">
    <source>
        <dbReference type="EMBL" id="KAH9494210.1"/>
    </source>
</evidence>
<gene>
    <name evidence="1" type="ORF">DERF_014914</name>
</gene>